<accession>A0A914HEP3</accession>
<name>A0A914HEP3_GLORO</name>
<protein>
    <submittedName>
        <fullName evidence="2">F-box domain-containing protein</fullName>
    </submittedName>
</protein>
<dbReference type="WBParaSite" id="Gr19_v10_g16666.t1">
    <property type="protein sequence ID" value="Gr19_v10_g16666.t1"/>
    <property type="gene ID" value="Gr19_v10_g16666"/>
</dbReference>
<dbReference type="Proteomes" id="UP000887572">
    <property type="component" value="Unplaced"/>
</dbReference>
<organism evidence="1 2">
    <name type="scientific">Globodera rostochiensis</name>
    <name type="common">Golden nematode worm</name>
    <name type="synonym">Heterodera rostochiensis</name>
    <dbReference type="NCBI Taxonomy" id="31243"/>
    <lineage>
        <taxon>Eukaryota</taxon>
        <taxon>Metazoa</taxon>
        <taxon>Ecdysozoa</taxon>
        <taxon>Nematoda</taxon>
        <taxon>Chromadorea</taxon>
        <taxon>Rhabditida</taxon>
        <taxon>Tylenchina</taxon>
        <taxon>Tylenchomorpha</taxon>
        <taxon>Tylenchoidea</taxon>
        <taxon>Heteroderidae</taxon>
        <taxon>Heteroderinae</taxon>
        <taxon>Globodera</taxon>
    </lineage>
</organism>
<proteinExistence type="predicted"/>
<evidence type="ECO:0000313" key="1">
    <source>
        <dbReference type="Proteomes" id="UP000887572"/>
    </source>
</evidence>
<reference evidence="2" key="1">
    <citation type="submission" date="2022-11" db="UniProtKB">
        <authorList>
            <consortium name="WormBaseParasite"/>
        </authorList>
    </citation>
    <scope>IDENTIFICATION</scope>
</reference>
<sequence>MSDNVNDKEQQKQMEEIFICDDIWLEVFALFSPLELGHTMALISDRFDALVDLHFKHKKWSLGSLQILRAIDGNGAIVKQSSGEQLPIPQGPIPGKVIGFEKIEIRYIDRSVIEFLQSIRRLFTSTGTTVDIGTSADQSHSWEIIWQKIWPNLRSVDFRGLFPVFPADDNTDASSRQAMAKWLLTPREDGLPKMLHCDFYSPRGGMEEAFVNASESANFIIRPRPSLNVFRPCKLKNKSTGERLTFQQMDGDKWLLVRCPIERDEDKWAKWEKEAIERKWSRQWNCIFINFNDSDIGDGMGDANVDGPSEPNK</sequence>
<dbReference type="AlphaFoldDB" id="A0A914HEP3"/>
<keyword evidence="1" id="KW-1185">Reference proteome</keyword>
<evidence type="ECO:0000313" key="2">
    <source>
        <dbReference type="WBParaSite" id="Gr19_v10_g16666.t1"/>
    </source>
</evidence>